<evidence type="ECO:0000313" key="3">
    <source>
        <dbReference type="Proteomes" id="UP000183255"/>
    </source>
</evidence>
<dbReference type="AlphaFoldDB" id="A0A1G8HA85"/>
<dbReference type="EMBL" id="FNDZ01000001">
    <property type="protein sequence ID" value="SDI03584.1"/>
    <property type="molecule type" value="Genomic_DNA"/>
</dbReference>
<protein>
    <submittedName>
        <fullName evidence="2">Acetyltransferase (GNAT) domain-containing protein</fullName>
    </submittedName>
</protein>
<evidence type="ECO:0000313" key="2">
    <source>
        <dbReference type="EMBL" id="SDI03584.1"/>
    </source>
</evidence>
<gene>
    <name evidence="2" type="ORF">SAMN05421804_101522</name>
</gene>
<dbReference type="GO" id="GO:0016747">
    <property type="term" value="F:acyltransferase activity, transferring groups other than amino-acyl groups"/>
    <property type="evidence" value="ECO:0007669"/>
    <property type="project" value="InterPro"/>
</dbReference>
<reference evidence="2 3" key="1">
    <citation type="submission" date="2016-10" db="EMBL/GenBank/DDBJ databases">
        <authorList>
            <person name="de Groot N.N."/>
        </authorList>
    </citation>
    <scope>NUCLEOTIDE SEQUENCE [LARGE SCALE GENOMIC DNA]</scope>
    <source>
        <strain evidence="2 3">CGMCC 1.5058</strain>
    </source>
</reference>
<organism evidence="2 3">
    <name type="scientific">Proteiniclasticum ruminis</name>
    <dbReference type="NCBI Taxonomy" id="398199"/>
    <lineage>
        <taxon>Bacteria</taxon>
        <taxon>Bacillati</taxon>
        <taxon>Bacillota</taxon>
        <taxon>Clostridia</taxon>
        <taxon>Eubacteriales</taxon>
        <taxon>Clostridiaceae</taxon>
        <taxon>Proteiniclasticum</taxon>
    </lineage>
</organism>
<dbReference type="PROSITE" id="PS51186">
    <property type="entry name" value="GNAT"/>
    <property type="match status" value="1"/>
</dbReference>
<dbReference type="InterPro" id="IPR016181">
    <property type="entry name" value="Acyl_CoA_acyltransferase"/>
</dbReference>
<dbReference type="CDD" id="cd04301">
    <property type="entry name" value="NAT_SF"/>
    <property type="match status" value="1"/>
</dbReference>
<dbReference type="SUPFAM" id="SSF55729">
    <property type="entry name" value="Acyl-CoA N-acyltransferases (Nat)"/>
    <property type="match status" value="1"/>
</dbReference>
<keyword evidence="2" id="KW-0808">Transferase</keyword>
<dbReference type="RefSeq" id="WP_031573705.1">
    <property type="nucleotide sequence ID" value="NZ_DAMANS010000075.1"/>
</dbReference>
<dbReference type="Gene3D" id="3.40.630.30">
    <property type="match status" value="1"/>
</dbReference>
<dbReference type="Pfam" id="PF13673">
    <property type="entry name" value="Acetyltransf_10"/>
    <property type="match status" value="1"/>
</dbReference>
<sequence length="131" mass="15146">MITYEKYANTYDLPDGFFEGWPNPPSKEKHRELLEKSYLSLVALDGTAIVGFVNVISDGVLSCYIPLLEVLPTYRNQGIGKELMKRTLRELSEFYMIDLSCDEDLRPFYESMGMKKTLGMMHRNYEKQSGK</sequence>
<accession>A0A1G8HA85</accession>
<evidence type="ECO:0000259" key="1">
    <source>
        <dbReference type="PROSITE" id="PS51186"/>
    </source>
</evidence>
<feature type="domain" description="N-acetyltransferase" evidence="1">
    <location>
        <begin position="1"/>
        <end position="131"/>
    </location>
</feature>
<proteinExistence type="predicted"/>
<dbReference type="Proteomes" id="UP000183255">
    <property type="component" value="Unassembled WGS sequence"/>
</dbReference>
<dbReference type="InterPro" id="IPR000182">
    <property type="entry name" value="GNAT_dom"/>
</dbReference>
<name>A0A1G8HA85_9CLOT</name>